<evidence type="ECO:0000313" key="2">
    <source>
        <dbReference type="EMBL" id="GCD77102.1"/>
    </source>
</evidence>
<dbReference type="SUPFAM" id="SSF51197">
    <property type="entry name" value="Clavaminate synthase-like"/>
    <property type="match status" value="1"/>
</dbReference>
<evidence type="ECO:0000313" key="3">
    <source>
        <dbReference type="Proteomes" id="UP000286715"/>
    </source>
</evidence>
<dbReference type="AlphaFoldDB" id="A0A401XJB1"/>
<feature type="domain" description="Fe2OG dioxygenase" evidence="1">
    <location>
        <begin position="101"/>
        <end position="198"/>
    </location>
</feature>
<dbReference type="Proteomes" id="UP000286715">
    <property type="component" value="Unassembled WGS sequence"/>
</dbReference>
<dbReference type="EMBL" id="BHZE01000004">
    <property type="protein sequence ID" value="GCD77102.1"/>
    <property type="molecule type" value="Genomic_DNA"/>
</dbReference>
<dbReference type="InterPro" id="IPR037151">
    <property type="entry name" value="AlkB-like_sf"/>
</dbReference>
<dbReference type="InterPro" id="IPR032854">
    <property type="entry name" value="ALKBH3"/>
</dbReference>
<protein>
    <submittedName>
        <fullName evidence="2">2OG-Fe(II) oxygenase</fullName>
    </submittedName>
</protein>
<proteinExistence type="predicted"/>
<evidence type="ECO:0000259" key="1">
    <source>
        <dbReference type="PROSITE" id="PS51471"/>
    </source>
</evidence>
<dbReference type="Pfam" id="PF13532">
    <property type="entry name" value="2OG-FeII_Oxy_2"/>
    <property type="match status" value="1"/>
</dbReference>
<dbReference type="GO" id="GO:0051213">
    <property type="term" value="F:dioxygenase activity"/>
    <property type="evidence" value="ECO:0007669"/>
    <property type="project" value="InterPro"/>
</dbReference>
<comment type="caution">
    <text evidence="2">The sequence shown here is derived from an EMBL/GenBank/DDBJ whole genome shotgun (WGS) entry which is preliminary data.</text>
</comment>
<keyword evidence="3" id="KW-1185">Reference proteome</keyword>
<dbReference type="RefSeq" id="WP_124397164.1">
    <property type="nucleotide sequence ID" value="NZ_BHZE01000004.1"/>
</dbReference>
<dbReference type="PANTHER" id="PTHR31212:SF4">
    <property type="entry name" value="ALPHA-KETOGLUTARATE-DEPENDENT DIOXYGENASE ALKB HOMOLOG 3"/>
    <property type="match status" value="1"/>
</dbReference>
<organism evidence="2 3">
    <name type="scientific">Thermaurantimonas aggregans</name>
    <dbReference type="NCBI Taxonomy" id="2173829"/>
    <lineage>
        <taxon>Bacteria</taxon>
        <taxon>Pseudomonadati</taxon>
        <taxon>Bacteroidota</taxon>
        <taxon>Flavobacteriia</taxon>
        <taxon>Flavobacteriales</taxon>
        <taxon>Schleiferiaceae</taxon>
        <taxon>Thermaurantimonas</taxon>
    </lineage>
</organism>
<gene>
    <name evidence="2" type="ORF">JCM31826_05840</name>
</gene>
<sequence>MMFDFFENNPLELEKNALILYPNFFDKTRSDKYFIDLLGSVDWQQHYLTLYGQKIPFPRLMCWMGQQGASYSFSGNTFQPLGWDSTVLSIKKELEEVLNTEFNSVLLNLYRNGQDSMSWHADDEPELGAEPIIASVSLGADRTFAWKPKYGGSSKKVTLPHGSLLVMKAHFQSQFLHALPKAKHVTHHRINLTYRFIRPKGSTTAFFIK</sequence>
<name>A0A401XJB1_9FLAO</name>
<dbReference type="PANTHER" id="PTHR31212">
    <property type="entry name" value="ALPHA-KETOGLUTARATE-DEPENDENT DIOXYGENASE ALKB HOMOLOG 3"/>
    <property type="match status" value="1"/>
</dbReference>
<dbReference type="Gene3D" id="2.60.120.590">
    <property type="entry name" value="Alpha-ketoglutarate-dependent dioxygenase AlkB-like"/>
    <property type="match status" value="1"/>
</dbReference>
<dbReference type="GO" id="GO:0006307">
    <property type="term" value="P:DNA alkylation repair"/>
    <property type="evidence" value="ECO:0007669"/>
    <property type="project" value="InterPro"/>
</dbReference>
<dbReference type="InterPro" id="IPR005123">
    <property type="entry name" value="Oxoglu/Fe-dep_dioxygenase_dom"/>
</dbReference>
<dbReference type="OrthoDB" id="190276at2"/>
<accession>A0A401XJB1</accession>
<dbReference type="PROSITE" id="PS51471">
    <property type="entry name" value="FE2OG_OXY"/>
    <property type="match status" value="1"/>
</dbReference>
<dbReference type="InterPro" id="IPR027450">
    <property type="entry name" value="AlkB-like"/>
</dbReference>
<reference evidence="2 3" key="1">
    <citation type="submission" date="2018-11" db="EMBL/GenBank/DDBJ databases">
        <title>Schleiferia aggregans sp. nov., a moderately thermophilic heterotrophic bacterium isolated from microbial mats at a terrestrial hot spring.</title>
        <authorList>
            <person name="Iino T."/>
            <person name="Ohkuma M."/>
            <person name="Haruta S."/>
        </authorList>
    </citation>
    <scope>NUCLEOTIDE SEQUENCE [LARGE SCALE GENOMIC DNA]</scope>
    <source>
        <strain evidence="2 3">LA</strain>
    </source>
</reference>